<comment type="similarity">
    <text evidence="2">Belongs to the peptidase S54 family.</text>
</comment>
<dbReference type="Gene3D" id="1.20.1540.10">
    <property type="entry name" value="Rhomboid-like"/>
    <property type="match status" value="1"/>
</dbReference>
<evidence type="ECO:0000259" key="8">
    <source>
        <dbReference type="Pfam" id="PF01694"/>
    </source>
</evidence>
<evidence type="ECO:0000256" key="7">
    <source>
        <dbReference type="SAM" id="Phobius"/>
    </source>
</evidence>
<dbReference type="PANTHER" id="PTHR43731:SF14">
    <property type="entry name" value="PRESENILIN-ASSOCIATED RHOMBOID-LIKE PROTEIN, MITOCHONDRIAL"/>
    <property type="match status" value="1"/>
</dbReference>
<evidence type="ECO:0000313" key="10">
    <source>
        <dbReference type="EMBL" id="AWV99608.1"/>
    </source>
</evidence>
<dbReference type="Pfam" id="PF20216">
    <property type="entry name" value="DUF6576"/>
    <property type="match status" value="1"/>
</dbReference>
<dbReference type="InterPro" id="IPR022764">
    <property type="entry name" value="Peptidase_S54_rhomboid_dom"/>
</dbReference>
<organism evidence="10 11">
    <name type="scientific">Arcticibacterium luteifluviistationis</name>
    <dbReference type="NCBI Taxonomy" id="1784714"/>
    <lineage>
        <taxon>Bacteria</taxon>
        <taxon>Pseudomonadati</taxon>
        <taxon>Bacteroidota</taxon>
        <taxon>Cytophagia</taxon>
        <taxon>Cytophagales</taxon>
        <taxon>Leadbetterellaceae</taxon>
        <taxon>Arcticibacterium</taxon>
    </lineage>
</organism>
<evidence type="ECO:0000256" key="2">
    <source>
        <dbReference type="ARBA" id="ARBA00009045"/>
    </source>
</evidence>
<feature type="domain" description="DUF6576" evidence="9">
    <location>
        <begin position="267"/>
        <end position="301"/>
    </location>
</feature>
<accession>A0A2Z4GF42</accession>
<dbReference type="PANTHER" id="PTHR43731">
    <property type="entry name" value="RHOMBOID PROTEASE"/>
    <property type="match status" value="1"/>
</dbReference>
<keyword evidence="6 7" id="KW-0472">Membrane</keyword>
<dbReference type="KEGG" id="als:DJ013_16090"/>
<keyword evidence="11" id="KW-1185">Reference proteome</keyword>
<gene>
    <name evidence="10" type="ORF">DJ013_16090</name>
</gene>
<evidence type="ECO:0000256" key="1">
    <source>
        <dbReference type="ARBA" id="ARBA00004141"/>
    </source>
</evidence>
<dbReference type="Proteomes" id="UP000249873">
    <property type="component" value="Chromosome"/>
</dbReference>
<feature type="transmembrane region" description="Helical" evidence="7">
    <location>
        <begin position="143"/>
        <end position="167"/>
    </location>
</feature>
<dbReference type="SUPFAM" id="SSF144091">
    <property type="entry name" value="Rhomboid-like"/>
    <property type="match status" value="1"/>
</dbReference>
<protein>
    <submittedName>
        <fullName evidence="10">Uncharacterized protein</fullName>
    </submittedName>
</protein>
<proteinExistence type="inferred from homology"/>
<dbReference type="RefSeq" id="WP_111372976.1">
    <property type="nucleotide sequence ID" value="NZ_CP029480.1"/>
</dbReference>
<evidence type="ECO:0000256" key="6">
    <source>
        <dbReference type="ARBA" id="ARBA00023136"/>
    </source>
</evidence>
<dbReference type="EMBL" id="CP029480">
    <property type="protein sequence ID" value="AWV99608.1"/>
    <property type="molecule type" value="Genomic_DNA"/>
</dbReference>
<evidence type="ECO:0000256" key="4">
    <source>
        <dbReference type="ARBA" id="ARBA00022801"/>
    </source>
</evidence>
<evidence type="ECO:0000259" key="9">
    <source>
        <dbReference type="Pfam" id="PF20216"/>
    </source>
</evidence>
<feature type="domain" description="Peptidase S54 rhomboid" evidence="8">
    <location>
        <begin position="70"/>
        <end position="212"/>
    </location>
</feature>
<sequence>MGSIRDDIRQAFSRGNGTSVQLILINAFVFAGYFLVKLILSMTPETSQLVAGINQNIYLNAELSELILHPWSILTFGFVNASFFSFLFNCIALYWFGFLVQDFLGNRKLVNIYLLGYIFAGISYIIFYNLIGMSESTISMSALAPGATAAVYSVMFATITLIPDYELFLFRRFSIKIKYLAVTFLVFSFMTPDAGLMNLGGAFLGYLYIKLLRTGVDLGSPFEAFQEWLSSLTKPKEASKNFKAKKFSHSTVGQSMAYHNTEETDYASDQEEVDALLDKIGTSGYKSLTLEEKERLYKASQSDKL</sequence>
<feature type="transmembrane region" description="Helical" evidence="7">
    <location>
        <begin position="20"/>
        <end position="40"/>
    </location>
</feature>
<dbReference type="InterPro" id="IPR035952">
    <property type="entry name" value="Rhomboid-like_sf"/>
</dbReference>
<dbReference type="GO" id="GO:0004252">
    <property type="term" value="F:serine-type endopeptidase activity"/>
    <property type="evidence" value="ECO:0007669"/>
    <property type="project" value="InterPro"/>
</dbReference>
<dbReference type="Pfam" id="PF01694">
    <property type="entry name" value="Rhomboid"/>
    <property type="match status" value="1"/>
</dbReference>
<feature type="transmembrane region" description="Helical" evidence="7">
    <location>
        <begin position="179"/>
        <end position="209"/>
    </location>
</feature>
<evidence type="ECO:0000313" key="11">
    <source>
        <dbReference type="Proteomes" id="UP000249873"/>
    </source>
</evidence>
<keyword evidence="5 7" id="KW-1133">Transmembrane helix</keyword>
<dbReference type="InterPro" id="IPR046483">
    <property type="entry name" value="DUF6576"/>
</dbReference>
<reference evidence="10 11" key="1">
    <citation type="submission" date="2018-05" db="EMBL/GenBank/DDBJ databases">
        <title>Complete genome sequence of Arcticibacterium luteifluviistationis SM1504T, a cytophagaceae bacterium isolated from Arctic surface seawater.</title>
        <authorList>
            <person name="Li Y."/>
            <person name="Qin Q.-L."/>
        </authorList>
    </citation>
    <scope>NUCLEOTIDE SEQUENCE [LARGE SCALE GENOMIC DNA]</scope>
    <source>
        <strain evidence="10 11">SM1504</strain>
    </source>
</reference>
<comment type="subcellular location">
    <subcellularLocation>
        <location evidence="1">Membrane</location>
        <topology evidence="1">Multi-pass membrane protein</topology>
    </subcellularLocation>
</comment>
<evidence type="ECO:0000256" key="5">
    <source>
        <dbReference type="ARBA" id="ARBA00022989"/>
    </source>
</evidence>
<feature type="transmembrane region" description="Helical" evidence="7">
    <location>
        <begin position="112"/>
        <end position="131"/>
    </location>
</feature>
<keyword evidence="3 7" id="KW-0812">Transmembrane</keyword>
<dbReference type="GO" id="GO:0016020">
    <property type="term" value="C:membrane"/>
    <property type="evidence" value="ECO:0007669"/>
    <property type="project" value="UniProtKB-SubCell"/>
</dbReference>
<feature type="transmembrane region" description="Helical" evidence="7">
    <location>
        <begin position="73"/>
        <end position="100"/>
    </location>
</feature>
<keyword evidence="4" id="KW-0378">Hydrolase</keyword>
<dbReference type="OrthoDB" id="680602at2"/>
<dbReference type="InterPro" id="IPR050925">
    <property type="entry name" value="Rhomboid_protease_S54"/>
</dbReference>
<dbReference type="AlphaFoldDB" id="A0A2Z4GF42"/>
<name>A0A2Z4GF42_9BACT</name>
<evidence type="ECO:0000256" key="3">
    <source>
        <dbReference type="ARBA" id="ARBA00022692"/>
    </source>
</evidence>